<dbReference type="InterPro" id="IPR023468">
    <property type="entry name" value="Riboflavin_kinase"/>
</dbReference>
<dbReference type="GO" id="GO:0008531">
    <property type="term" value="F:riboflavin kinase activity"/>
    <property type="evidence" value="ECO:0007669"/>
    <property type="project" value="UniProtKB-EC"/>
</dbReference>
<dbReference type="GO" id="GO:0009231">
    <property type="term" value="P:riboflavin biosynthetic process"/>
    <property type="evidence" value="ECO:0007669"/>
    <property type="project" value="InterPro"/>
</dbReference>
<keyword evidence="3" id="KW-0288">FMN</keyword>
<dbReference type="SUPFAM" id="SSF82114">
    <property type="entry name" value="Riboflavin kinase-like"/>
    <property type="match status" value="1"/>
</dbReference>
<dbReference type="AlphaFoldDB" id="A0A0G0QR35"/>
<keyword evidence="4" id="KW-0808">Transferase</keyword>
<sequence length="109" mass="12323">MNHIISGRVMRGDGYGGKLGFPTVNLELEKEEILPAGVYAGIVILEDKEYRAGIAVDQNNKIDAHLLGYSGDAYGKKVIFKINKFLREYRKFDTEEELISQIKKDLDKC</sequence>
<evidence type="ECO:0000256" key="7">
    <source>
        <dbReference type="ARBA" id="ARBA00047880"/>
    </source>
</evidence>
<dbReference type="EMBL" id="LBYC01000013">
    <property type="protein sequence ID" value="KKR42914.1"/>
    <property type="molecule type" value="Genomic_DNA"/>
</dbReference>
<feature type="domain" description="Riboflavin kinase" evidence="8">
    <location>
        <begin position="1"/>
        <end position="107"/>
    </location>
</feature>
<evidence type="ECO:0000256" key="1">
    <source>
        <dbReference type="ARBA" id="ARBA00012105"/>
    </source>
</evidence>
<comment type="catalytic activity">
    <reaction evidence="7">
        <text>riboflavin + ATP = FMN + ADP + H(+)</text>
        <dbReference type="Rhea" id="RHEA:14357"/>
        <dbReference type="ChEBI" id="CHEBI:15378"/>
        <dbReference type="ChEBI" id="CHEBI:30616"/>
        <dbReference type="ChEBI" id="CHEBI:57986"/>
        <dbReference type="ChEBI" id="CHEBI:58210"/>
        <dbReference type="ChEBI" id="CHEBI:456216"/>
        <dbReference type="EC" id="2.7.1.26"/>
    </reaction>
</comment>
<evidence type="ECO:0000313" key="10">
    <source>
        <dbReference type="Proteomes" id="UP000034301"/>
    </source>
</evidence>
<dbReference type="Pfam" id="PF01687">
    <property type="entry name" value="Flavokinase"/>
    <property type="match status" value="1"/>
</dbReference>
<dbReference type="InterPro" id="IPR015865">
    <property type="entry name" value="Riboflavin_kinase_bac/euk"/>
</dbReference>
<dbReference type="Gene3D" id="2.40.30.30">
    <property type="entry name" value="Riboflavin kinase-like"/>
    <property type="match status" value="1"/>
</dbReference>
<evidence type="ECO:0000256" key="3">
    <source>
        <dbReference type="ARBA" id="ARBA00022643"/>
    </source>
</evidence>
<keyword evidence="5" id="KW-0547">Nucleotide-binding</keyword>
<comment type="caution">
    <text evidence="9">The sequence shown here is derived from an EMBL/GenBank/DDBJ whole genome shotgun (WGS) entry which is preliminary data.</text>
</comment>
<dbReference type="InterPro" id="IPR023465">
    <property type="entry name" value="Riboflavin_kinase_dom_sf"/>
</dbReference>
<dbReference type="Proteomes" id="UP000034301">
    <property type="component" value="Unassembled WGS sequence"/>
</dbReference>
<reference evidence="9 10" key="1">
    <citation type="journal article" date="2015" name="Nature">
        <title>rRNA introns, odd ribosomes, and small enigmatic genomes across a large radiation of phyla.</title>
        <authorList>
            <person name="Brown C.T."/>
            <person name="Hug L.A."/>
            <person name="Thomas B.C."/>
            <person name="Sharon I."/>
            <person name="Castelle C.J."/>
            <person name="Singh A."/>
            <person name="Wilkins M.J."/>
            <person name="Williams K.H."/>
            <person name="Banfield J.F."/>
        </authorList>
    </citation>
    <scope>NUCLEOTIDE SEQUENCE [LARGE SCALE GENOMIC DNA]</scope>
</reference>
<dbReference type="PANTHER" id="PTHR22749:SF6">
    <property type="entry name" value="RIBOFLAVIN KINASE"/>
    <property type="match status" value="1"/>
</dbReference>
<accession>A0A0G0QR35</accession>
<evidence type="ECO:0000256" key="5">
    <source>
        <dbReference type="ARBA" id="ARBA00022741"/>
    </source>
</evidence>
<protein>
    <recommendedName>
        <fullName evidence="1">riboflavin kinase</fullName>
        <ecNumber evidence="1">2.7.1.26</ecNumber>
    </recommendedName>
</protein>
<dbReference type="GO" id="GO:0009398">
    <property type="term" value="P:FMN biosynthetic process"/>
    <property type="evidence" value="ECO:0007669"/>
    <property type="project" value="TreeGrafter"/>
</dbReference>
<gene>
    <name evidence="9" type="ORF">UT78_C0013G0032</name>
</gene>
<dbReference type="SMART" id="SM00904">
    <property type="entry name" value="Flavokinase"/>
    <property type="match status" value="1"/>
</dbReference>
<evidence type="ECO:0000256" key="4">
    <source>
        <dbReference type="ARBA" id="ARBA00022679"/>
    </source>
</evidence>
<keyword evidence="6" id="KW-0067">ATP-binding</keyword>
<evidence type="ECO:0000256" key="2">
    <source>
        <dbReference type="ARBA" id="ARBA00022630"/>
    </source>
</evidence>
<name>A0A0G0QR35_9BACT</name>
<proteinExistence type="predicted"/>
<evidence type="ECO:0000256" key="6">
    <source>
        <dbReference type="ARBA" id="ARBA00022840"/>
    </source>
</evidence>
<evidence type="ECO:0000259" key="8">
    <source>
        <dbReference type="SMART" id="SM00904"/>
    </source>
</evidence>
<keyword evidence="2" id="KW-0285">Flavoprotein</keyword>
<dbReference type="EC" id="2.7.1.26" evidence="1"/>
<evidence type="ECO:0000313" key="9">
    <source>
        <dbReference type="EMBL" id="KKR42914.1"/>
    </source>
</evidence>
<organism evidence="9 10">
    <name type="scientific">Candidatus Nomurabacteria bacterium GW2011_GWF2_40_12</name>
    <dbReference type="NCBI Taxonomy" id="1618776"/>
    <lineage>
        <taxon>Bacteria</taxon>
        <taxon>Candidatus Nomuraibacteriota</taxon>
    </lineage>
</organism>
<dbReference type="GO" id="GO:0005524">
    <property type="term" value="F:ATP binding"/>
    <property type="evidence" value="ECO:0007669"/>
    <property type="project" value="UniProtKB-KW"/>
</dbReference>
<dbReference type="PANTHER" id="PTHR22749">
    <property type="entry name" value="RIBOFLAVIN KINASE/FMN ADENYLYLTRANSFERASE"/>
    <property type="match status" value="1"/>
</dbReference>